<dbReference type="AlphaFoldDB" id="A0A0D1KI41"/>
<reference evidence="5 7" key="1">
    <citation type="submission" date="2014-12" db="EMBL/GenBank/DDBJ databases">
        <title>Comparative genome analysis of Bacillus coagulans HM-08, Clostridium butyricum HM-68, Bacillus subtilis HM-66 and Bacillus licheniformis BL-09.</title>
        <authorList>
            <person name="Zhang H."/>
        </authorList>
    </citation>
    <scope>NUCLEOTIDE SEQUENCE [LARGE SCALE GENOMIC DNA]</scope>
    <source>
        <strain evidence="5 7">HM-66</strain>
    </source>
</reference>
<proteinExistence type="inferred from homology"/>
<comment type="subunit">
    <text evidence="4">Interacts with translational regulator CsrA and flagellin(s).</text>
</comment>
<evidence type="ECO:0000256" key="4">
    <source>
        <dbReference type="HAMAP-Rule" id="MF_01185"/>
    </source>
</evidence>
<evidence type="ECO:0000313" key="5">
    <source>
        <dbReference type="EMBL" id="KIU05827.1"/>
    </source>
</evidence>
<comment type="similarity">
    <text evidence="4">Belongs to the FliW family.</text>
</comment>
<dbReference type="NCBIfam" id="NF009793">
    <property type="entry name" value="PRK13285.1-1"/>
    <property type="match status" value="1"/>
</dbReference>
<dbReference type="EMBL" id="CP120576">
    <property type="protein sequence ID" value="WEY85752.1"/>
    <property type="molecule type" value="Genomic_DNA"/>
</dbReference>
<dbReference type="STRING" id="483913.AN935_17795"/>
<dbReference type="PANTHER" id="PTHR39190:SF1">
    <property type="entry name" value="FLAGELLAR ASSEMBLY FACTOR FLIW"/>
    <property type="match status" value="1"/>
</dbReference>
<dbReference type="InterPro" id="IPR003775">
    <property type="entry name" value="Flagellar_assembly_factor_FliW"/>
</dbReference>
<dbReference type="GO" id="GO:0006417">
    <property type="term" value="P:regulation of translation"/>
    <property type="evidence" value="ECO:0007669"/>
    <property type="project" value="UniProtKB-KW"/>
</dbReference>
<dbReference type="PATRIC" id="fig|1423.173.peg.4372"/>
<dbReference type="PANTHER" id="PTHR39190">
    <property type="entry name" value="FLAGELLAR ASSEMBLY FACTOR FLIW"/>
    <property type="match status" value="1"/>
</dbReference>
<evidence type="ECO:0000313" key="6">
    <source>
        <dbReference type="EMBL" id="WEY85752.1"/>
    </source>
</evidence>
<dbReference type="SUPFAM" id="SSF141457">
    <property type="entry name" value="BH3618-like"/>
    <property type="match status" value="1"/>
</dbReference>
<keyword evidence="4" id="KW-0143">Chaperone</keyword>
<comment type="subcellular location">
    <subcellularLocation>
        <location evidence="4">Cytoplasm</location>
    </subcellularLocation>
</comment>
<protein>
    <recommendedName>
        <fullName evidence="4">Flagellar assembly factor FliW</fullName>
    </recommendedName>
</protein>
<sequence length="143" mass="16186">MIIHTKYHGQMNIKEEQIILFESGIPGFLEEKQFVILPLSEDSPFVALQSVTSENLAFIVVSPFIFFKNYEFDLDESTAELLDIDNIQDVEVMTILTMAEPFEKSTANLLAPIIVNRKNMMAKQVVLHDSSYTTKHLIGGESC</sequence>
<keyword evidence="5" id="KW-0966">Cell projection</keyword>
<keyword evidence="5" id="KW-0969">Cilium</keyword>
<dbReference type="Pfam" id="PF02623">
    <property type="entry name" value="FliW"/>
    <property type="match status" value="1"/>
</dbReference>
<organism evidence="5 7">
    <name type="scientific">Bacillus subtilis</name>
    <dbReference type="NCBI Taxonomy" id="1423"/>
    <lineage>
        <taxon>Bacteria</taxon>
        <taxon>Bacillati</taxon>
        <taxon>Bacillota</taxon>
        <taxon>Bacilli</taxon>
        <taxon>Bacillales</taxon>
        <taxon>Bacillaceae</taxon>
        <taxon>Bacillus</taxon>
    </lineage>
</organism>
<dbReference type="GO" id="GO:0005737">
    <property type="term" value="C:cytoplasm"/>
    <property type="evidence" value="ECO:0007669"/>
    <property type="project" value="UniProtKB-SubCell"/>
</dbReference>
<keyword evidence="1 4" id="KW-0963">Cytoplasm</keyword>
<dbReference type="HAMAP" id="MF_01185">
    <property type="entry name" value="FliW"/>
    <property type="match status" value="1"/>
</dbReference>
<dbReference type="Proteomes" id="UP000032247">
    <property type="component" value="Unassembled WGS sequence"/>
</dbReference>
<evidence type="ECO:0000256" key="2">
    <source>
        <dbReference type="ARBA" id="ARBA00022795"/>
    </source>
</evidence>
<evidence type="ECO:0000256" key="3">
    <source>
        <dbReference type="ARBA" id="ARBA00022845"/>
    </source>
</evidence>
<reference evidence="6" key="2">
    <citation type="submission" date="2023-03" db="EMBL/GenBank/DDBJ databases">
        <title>Complete genome sequences of 52 Bacillus and Priestia strains isolated from West-African fermentations and 26 reference strains from the DSMZ collection.</title>
        <authorList>
            <person name="Wiedenbein E.S."/>
            <person name="Canoy T.S."/>
            <person name="Hui Y."/>
            <person name="Parkouda C."/>
            <person name="Dawende C."/>
            <person name="Ametefe E."/>
            <person name="Jespersen L."/>
            <person name="Nielsen D.S."/>
        </authorList>
    </citation>
    <scope>NUCLEOTIDE SEQUENCE</scope>
    <source>
        <strain evidence="6">PRO56</strain>
    </source>
</reference>
<evidence type="ECO:0000256" key="1">
    <source>
        <dbReference type="ARBA" id="ARBA00022490"/>
    </source>
</evidence>
<gene>
    <name evidence="4 6" type="primary">fliW</name>
    <name evidence="6" type="ORF">P5633_06215</name>
    <name evidence="5" type="ORF">SC09_contig4orf00746</name>
</gene>
<accession>A0A0D1KI41</accession>
<dbReference type="GO" id="GO:0044780">
    <property type="term" value="P:bacterial-type flagellum assembly"/>
    <property type="evidence" value="ECO:0007669"/>
    <property type="project" value="UniProtKB-UniRule"/>
</dbReference>
<name>A0A0D1KI41_BACIU</name>
<dbReference type="InterPro" id="IPR024046">
    <property type="entry name" value="Flagellar_assmbl_FliW_dom_sf"/>
</dbReference>
<dbReference type="Gene3D" id="2.30.290.10">
    <property type="entry name" value="BH3618-like"/>
    <property type="match status" value="1"/>
</dbReference>
<dbReference type="Proteomes" id="UP001214898">
    <property type="component" value="Chromosome"/>
</dbReference>
<keyword evidence="2 4" id="KW-1005">Bacterial flagellum biogenesis</keyword>
<comment type="function">
    <text evidence="4">Acts as an anti-CsrA protein, binds CsrA and prevents it from repressing translation of its target genes, one of which is flagellin. Binds to flagellin and participates in the assembly of the flagellum.</text>
</comment>
<dbReference type="EMBL" id="JXBC01000013">
    <property type="protein sequence ID" value="KIU05827.1"/>
    <property type="molecule type" value="Genomic_DNA"/>
</dbReference>
<keyword evidence="3 4" id="KW-0810">Translation regulation</keyword>
<evidence type="ECO:0000313" key="7">
    <source>
        <dbReference type="Proteomes" id="UP000032247"/>
    </source>
</evidence>
<keyword evidence="5" id="KW-0282">Flagellum</keyword>